<protein>
    <submittedName>
        <fullName evidence="1">Uncharacterized protein</fullName>
    </submittedName>
</protein>
<keyword evidence="2" id="KW-1185">Reference proteome</keyword>
<organism evidence="1 2">
    <name type="scientific">Catharanthus roseus</name>
    <name type="common">Madagascar periwinkle</name>
    <name type="synonym">Vinca rosea</name>
    <dbReference type="NCBI Taxonomy" id="4058"/>
    <lineage>
        <taxon>Eukaryota</taxon>
        <taxon>Viridiplantae</taxon>
        <taxon>Streptophyta</taxon>
        <taxon>Embryophyta</taxon>
        <taxon>Tracheophyta</taxon>
        <taxon>Spermatophyta</taxon>
        <taxon>Magnoliopsida</taxon>
        <taxon>eudicotyledons</taxon>
        <taxon>Gunneridae</taxon>
        <taxon>Pentapetalae</taxon>
        <taxon>asterids</taxon>
        <taxon>lamiids</taxon>
        <taxon>Gentianales</taxon>
        <taxon>Apocynaceae</taxon>
        <taxon>Rauvolfioideae</taxon>
        <taxon>Vinceae</taxon>
        <taxon>Catharanthinae</taxon>
        <taxon>Catharanthus</taxon>
    </lineage>
</organism>
<reference evidence="2" key="1">
    <citation type="journal article" date="2023" name="Nat. Plants">
        <title>Single-cell RNA sequencing provides a high-resolution roadmap for understanding the multicellular compartmentation of specialized metabolism.</title>
        <authorList>
            <person name="Sun S."/>
            <person name="Shen X."/>
            <person name="Li Y."/>
            <person name="Li Y."/>
            <person name="Wang S."/>
            <person name="Li R."/>
            <person name="Zhang H."/>
            <person name="Shen G."/>
            <person name="Guo B."/>
            <person name="Wei J."/>
            <person name="Xu J."/>
            <person name="St-Pierre B."/>
            <person name="Chen S."/>
            <person name="Sun C."/>
        </authorList>
    </citation>
    <scope>NUCLEOTIDE SEQUENCE [LARGE SCALE GENOMIC DNA]</scope>
</reference>
<name>A0ACB9ZYN8_CATRO</name>
<sequence length="108" mass="12516">MGAQPIKTWNLIKQSLRNRFGVGNHERQRQGQAKEKFMESSRGEIFTKADELSQVQDKFEAQNMENDRIHPQFLNFITTTCGTKSNNGMKLKKKAWERSLALALKTHH</sequence>
<evidence type="ECO:0000313" key="2">
    <source>
        <dbReference type="Proteomes" id="UP001060085"/>
    </source>
</evidence>
<accession>A0ACB9ZYN8</accession>
<proteinExistence type="predicted"/>
<gene>
    <name evidence="1" type="ORF">M9H77_30140</name>
</gene>
<comment type="caution">
    <text evidence="1">The sequence shown here is derived from an EMBL/GenBank/DDBJ whole genome shotgun (WGS) entry which is preliminary data.</text>
</comment>
<evidence type="ECO:0000313" key="1">
    <source>
        <dbReference type="EMBL" id="KAI5652953.1"/>
    </source>
</evidence>
<dbReference type="EMBL" id="CM044707">
    <property type="protein sequence ID" value="KAI5652953.1"/>
    <property type="molecule type" value="Genomic_DNA"/>
</dbReference>
<dbReference type="Proteomes" id="UP001060085">
    <property type="component" value="Linkage Group LG07"/>
</dbReference>